<comment type="similarity">
    <text evidence="1">Belongs to the protein kinase superfamily. CAMK Ser/Thr protein kinase family. PIM subfamily.</text>
</comment>
<dbReference type="Proteomes" id="UP000034805">
    <property type="component" value="Unassembled WGS sequence"/>
</dbReference>
<sequence length="702" mass="80398">MRWEISDIKKEWKSSPEEKSGPNRQLSQKDPSQQTSDQAKKHHVAPVSKKRKAMQILMSRSQQTSGQAEERHMTPTYKERRAMRSLMSESQQTSGQTEEHHVTSVSKKRKALRILNSQSQKTSDQAEEHHVAPNSKERSAMRSLITQSQPTSVHAEEHRVAPASKKRKAMRILMSQRQQISCQVEEHHVAHNLKERRAMQSLISQSQQSSGQAEEHHMVPDSKKRKAMRILISKLQQTSGQVEEHLAGPAPKERKTMRILILQSQQTSGQAEEHHGTPVSKKRKAMRILMSRSQQTLHPTEKQHVAPAPKERKIMQIWISKLQKTSGQAEEHDMASTSEKKKTMKFTNSQSQQTSGQAEEHCVAPTFEYTQGLRNQTALHPEEATSAVMENRSFHDCEFQNVQKMTRTVVSHFHKPKDKVFVDHKLQEPLFKNNVSFIVEKLQEMYTLGAHLGRGGFGLVYEGIRNTDGLPVAIKYVSKRKEKLIKLPLRKRRLPMEVALMRHVNSAPASPHVLNLIEWFDLPSHYVLVLERPQSSQDLHQFCTAQGGTLTEHQARIVMLQVIEALRLCQDRGVLHRDLKPQNLLIQPETLEVKLIDFGCAVFLKDAPCAKISGTKLYFPPEVFLWKQYLPSPATVWSFGVTLYTLLFGRLPFATVEDIIKCYFIIPVGISKECHSLIMRCLRPRATERPTLDQIVLHPWFH</sequence>
<dbReference type="Gene3D" id="1.10.510.10">
    <property type="entry name" value="Transferase(Phosphotransferase) domain 1"/>
    <property type="match status" value="1"/>
</dbReference>
<dbReference type="InterPro" id="IPR000719">
    <property type="entry name" value="Prot_kinase_dom"/>
</dbReference>
<evidence type="ECO:0000313" key="13">
    <source>
        <dbReference type="EMBL" id="KPP78265.1"/>
    </source>
</evidence>
<evidence type="ECO:0000256" key="7">
    <source>
        <dbReference type="ARBA" id="ARBA00022840"/>
    </source>
</evidence>
<feature type="region of interest" description="Disordered" evidence="11">
    <location>
        <begin position="1"/>
        <end position="142"/>
    </location>
</feature>
<evidence type="ECO:0000256" key="3">
    <source>
        <dbReference type="ARBA" id="ARBA00022527"/>
    </source>
</evidence>
<dbReference type="GO" id="GO:0043066">
    <property type="term" value="P:negative regulation of apoptotic process"/>
    <property type="evidence" value="ECO:0007669"/>
    <property type="project" value="TreeGrafter"/>
</dbReference>
<reference evidence="13 14" key="1">
    <citation type="submission" date="2015-08" db="EMBL/GenBank/DDBJ databases">
        <title>The genome of the Asian arowana (Scleropages formosus).</title>
        <authorList>
            <person name="Tan M.H."/>
            <person name="Gan H.M."/>
            <person name="Croft L.J."/>
            <person name="Austin C.M."/>
        </authorList>
    </citation>
    <scope>NUCLEOTIDE SEQUENCE [LARGE SCALE GENOMIC DNA]</scope>
    <source>
        <strain evidence="13">Aro1</strain>
    </source>
</reference>
<dbReference type="AlphaFoldDB" id="A0A0N8K2N9"/>
<comment type="caution">
    <text evidence="13">The sequence shown here is derived from an EMBL/GenBank/DDBJ whole genome shotgun (WGS) entry which is preliminary data.</text>
</comment>
<feature type="compositionally biased region" description="Basic and acidic residues" evidence="11">
    <location>
        <begin position="124"/>
        <end position="140"/>
    </location>
</feature>
<dbReference type="PROSITE" id="PS00108">
    <property type="entry name" value="PROTEIN_KINASE_ST"/>
    <property type="match status" value="1"/>
</dbReference>
<keyword evidence="6" id="KW-0418">Kinase</keyword>
<dbReference type="PROSITE" id="PS50011">
    <property type="entry name" value="PROTEIN_KINASE_DOM"/>
    <property type="match status" value="1"/>
</dbReference>
<dbReference type="GO" id="GO:0005524">
    <property type="term" value="F:ATP binding"/>
    <property type="evidence" value="ECO:0007669"/>
    <property type="project" value="UniProtKB-UniRule"/>
</dbReference>
<keyword evidence="4" id="KW-0808">Transferase</keyword>
<feature type="region of interest" description="Disordered" evidence="11">
    <location>
        <begin position="204"/>
        <end position="223"/>
    </location>
</feature>
<evidence type="ECO:0000256" key="6">
    <source>
        <dbReference type="ARBA" id="ARBA00022777"/>
    </source>
</evidence>
<feature type="domain" description="Protein kinase" evidence="12">
    <location>
        <begin position="446"/>
        <end position="701"/>
    </location>
</feature>
<dbReference type="EC" id="2.7.11.1" evidence="2"/>
<dbReference type="SMART" id="SM00220">
    <property type="entry name" value="S_TKc"/>
    <property type="match status" value="1"/>
</dbReference>
<name>A0A0N8K2N9_SCLFO</name>
<evidence type="ECO:0000256" key="1">
    <source>
        <dbReference type="ARBA" id="ARBA00005505"/>
    </source>
</evidence>
<feature type="binding site" evidence="10">
    <location>
        <position position="475"/>
    </location>
    <ligand>
        <name>ATP</name>
        <dbReference type="ChEBI" id="CHEBI:30616"/>
    </ligand>
</feature>
<dbReference type="GO" id="GO:0007346">
    <property type="term" value="P:regulation of mitotic cell cycle"/>
    <property type="evidence" value="ECO:0007669"/>
    <property type="project" value="TreeGrafter"/>
</dbReference>
<feature type="compositionally biased region" description="Basic and acidic residues" evidence="11">
    <location>
        <begin position="1"/>
        <end position="21"/>
    </location>
</feature>
<dbReference type="PROSITE" id="PS00107">
    <property type="entry name" value="PROTEIN_KINASE_ATP"/>
    <property type="match status" value="1"/>
</dbReference>
<keyword evidence="5 10" id="KW-0547">Nucleotide-binding</keyword>
<dbReference type="Gene3D" id="3.30.200.20">
    <property type="entry name" value="Phosphorylase Kinase, domain 1"/>
    <property type="match status" value="1"/>
</dbReference>
<dbReference type="InterPro" id="IPR008271">
    <property type="entry name" value="Ser/Thr_kinase_AS"/>
</dbReference>
<dbReference type="InterPro" id="IPR017441">
    <property type="entry name" value="Protein_kinase_ATP_BS"/>
</dbReference>
<dbReference type="SUPFAM" id="SSF56112">
    <property type="entry name" value="Protein kinase-like (PK-like)"/>
    <property type="match status" value="1"/>
</dbReference>
<organism evidence="13 14">
    <name type="scientific">Scleropages formosus</name>
    <name type="common">Asian bonytongue</name>
    <name type="synonym">Osteoglossum formosum</name>
    <dbReference type="NCBI Taxonomy" id="113540"/>
    <lineage>
        <taxon>Eukaryota</taxon>
        <taxon>Metazoa</taxon>
        <taxon>Chordata</taxon>
        <taxon>Craniata</taxon>
        <taxon>Vertebrata</taxon>
        <taxon>Euteleostomi</taxon>
        <taxon>Actinopterygii</taxon>
        <taxon>Neopterygii</taxon>
        <taxon>Teleostei</taxon>
        <taxon>Osteoglossocephala</taxon>
        <taxon>Osteoglossomorpha</taxon>
        <taxon>Osteoglossiformes</taxon>
        <taxon>Osteoglossidae</taxon>
        <taxon>Scleropages</taxon>
    </lineage>
</organism>
<evidence type="ECO:0000256" key="8">
    <source>
        <dbReference type="ARBA" id="ARBA00047899"/>
    </source>
</evidence>
<proteinExistence type="inferred from homology"/>
<evidence type="ECO:0000256" key="9">
    <source>
        <dbReference type="ARBA" id="ARBA00048679"/>
    </source>
</evidence>
<dbReference type="InterPro" id="IPR011009">
    <property type="entry name" value="Kinase-like_dom_sf"/>
</dbReference>
<dbReference type="GO" id="GO:0004674">
    <property type="term" value="F:protein serine/threonine kinase activity"/>
    <property type="evidence" value="ECO:0007669"/>
    <property type="project" value="UniProtKB-KW"/>
</dbReference>
<evidence type="ECO:0000256" key="11">
    <source>
        <dbReference type="SAM" id="MobiDB-lite"/>
    </source>
</evidence>
<gene>
    <name evidence="13" type="ORF">Z043_102244</name>
</gene>
<feature type="region of interest" description="Disordered" evidence="11">
    <location>
        <begin position="147"/>
        <end position="166"/>
    </location>
</feature>
<keyword evidence="3" id="KW-0723">Serine/threonine-protein kinase</keyword>
<evidence type="ECO:0000259" key="12">
    <source>
        <dbReference type="PROSITE" id="PS50011"/>
    </source>
</evidence>
<dbReference type="GO" id="GO:0005737">
    <property type="term" value="C:cytoplasm"/>
    <property type="evidence" value="ECO:0007669"/>
    <property type="project" value="TreeGrafter"/>
</dbReference>
<evidence type="ECO:0000256" key="10">
    <source>
        <dbReference type="PROSITE-ProRule" id="PRU10141"/>
    </source>
</evidence>
<protein>
    <recommendedName>
        <fullName evidence="2">non-specific serine/threonine protein kinase</fullName>
        <ecNumber evidence="2">2.7.11.1</ecNumber>
    </recommendedName>
</protein>
<dbReference type="Pfam" id="PF00069">
    <property type="entry name" value="Pkinase"/>
    <property type="match status" value="1"/>
</dbReference>
<feature type="compositionally biased region" description="Basic and acidic residues" evidence="11">
    <location>
        <begin position="68"/>
        <end position="82"/>
    </location>
</feature>
<comment type="catalytic activity">
    <reaction evidence="9">
        <text>L-seryl-[protein] + ATP = O-phospho-L-seryl-[protein] + ADP + H(+)</text>
        <dbReference type="Rhea" id="RHEA:17989"/>
        <dbReference type="Rhea" id="RHEA-COMP:9863"/>
        <dbReference type="Rhea" id="RHEA-COMP:11604"/>
        <dbReference type="ChEBI" id="CHEBI:15378"/>
        <dbReference type="ChEBI" id="CHEBI:29999"/>
        <dbReference type="ChEBI" id="CHEBI:30616"/>
        <dbReference type="ChEBI" id="CHEBI:83421"/>
        <dbReference type="ChEBI" id="CHEBI:456216"/>
        <dbReference type="EC" id="2.7.11.1"/>
    </reaction>
</comment>
<accession>A0A0N8K2N9</accession>
<feature type="region of interest" description="Disordered" evidence="11">
    <location>
        <begin position="323"/>
        <end position="344"/>
    </location>
</feature>
<feature type="compositionally biased region" description="Basic and acidic residues" evidence="11">
    <location>
        <begin position="213"/>
        <end position="222"/>
    </location>
</feature>
<evidence type="ECO:0000256" key="5">
    <source>
        <dbReference type="ARBA" id="ARBA00022741"/>
    </source>
</evidence>
<keyword evidence="7 10" id="KW-0067">ATP-binding</keyword>
<evidence type="ECO:0000256" key="4">
    <source>
        <dbReference type="ARBA" id="ARBA00022679"/>
    </source>
</evidence>
<dbReference type="InterPro" id="IPR051138">
    <property type="entry name" value="PIM_Ser/Thr_kinase"/>
</dbReference>
<feature type="compositionally biased region" description="Polar residues" evidence="11">
    <location>
        <begin position="87"/>
        <end position="96"/>
    </location>
</feature>
<feature type="compositionally biased region" description="Polar residues" evidence="11">
    <location>
        <begin position="58"/>
        <end position="67"/>
    </location>
</feature>
<evidence type="ECO:0000313" key="14">
    <source>
        <dbReference type="Proteomes" id="UP000034805"/>
    </source>
</evidence>
<dbReference type="PANTHER" id="PTHR22984:SF11">
    <property type="entry name" value="AURORA KINASE-RELATED"/>
    <property type="match status" value="1"/>
</dbReference>
<feature type="compositionally biased region" description="Basic and acidic residues" evidence="11">
    <location>
        <begin position="329"/>
        <end position="341"/>
    </location>
</feature>
<dbReference type="PANTHER" id="PTHR22984">
    <property type="entry name" value="SERINE/THREONINE-PROTEIN KINASE PIM"/>
    <property type="match status" value="1"/>
</dbReference>
<evidence type="ECO:0000256" key="2">
    <source>
        <dbReference type="ARBA" id="ARBA00012513"/>
    </source>
</evidence>
<feature type="compositionally biased region" description="Basic residues" evidence="11">
    <location>
        <begin position="40"/>
        <end position="53"/>
    </location>
</feature>
<dbReference type="EMBL" id="JARO02000526">
    <property type="protein sequence ID" value="KPP78265.1"/>
    <property type="molecule type" value="Genomic_DNA"/>
</dbReference>
<comment type="catalytic activity">
    <reaction evidence="8">
        <text>L-threonyl-[protein] + ATP = O-phospho-L-threonyl-[protein] + ADP + H(+)</text>
        <dbReference type="Rhea" id="RHEA:46608"/>
        <dbReference type="Rhea" id="RHEA-COMP:11060"/>
        <dbReference type="Rhea" id="RHEA-COMP:11605"/>
        <dbReference type="ChEBI" id="CHEBI:15378"/>
        <dbReference type="ChEBI" id="CHEBI:30013"/>
        <dbReference type="ChEBI" id="CHEBI:30616"/>
        <dbReference type="ChEBI" id="CHEBI:61977"/>
        <dbReference type="ChEBI" id="CHEBI:456216"/>
        <dbReference type="EC" id="2.7.11.1"/>
    </reaction>
</comment>
<feature type="compositionally biased region" description="Polar residues" evidence="11">
    <location>
        <begin position="22"/>
        <end position="37"/>
    </location>
</feature>